<dbReference type="InterPro" id="IPR011747">
    <property type="entry name" value="CHP02241"/>
</dbReference>
<dbReference type="GO" id="GO:0005198">
    <property type="term" value="F:structural molecule activity"/>
    <property type="evidence" value="ECO:0007669"/>
    <property type="project" value="InterPro"/>
</dbReference>
<dbReference type="OrthoDB" id="9799891at2"/>
<gene>
    <name evidence="1" type="ORF">OC25_04225</name>
</gene>
<dbReference type="InterPro" id="IPR010667">
    <property type="entry name" value="Phage_T4_Gp19"/>
</dbReference>
<protein>
    <submittedName>
        <fullName evidence="1">Glycerol acyltransferase</fullName>
    </submittedName>
</protein>
<accession>A0A0C1G6M0</accession>
<name>A0A0C1G6M0_9SPHI</name>
<reference evidence="1 2" key="1">
    <citation type="submission" date="2014-10" db="EMBL/GenBank/DDBJ databases">
        <title>Pedobacter Kyungheensis.</title>
        <authorList>
            <person name="Anderson B.M."/>
            <person name="Newman J.D."/>
        </authorList>
    </citation>
    <scope>NUCLEOTIDE SEQUENCE [LARGE SCALE GENOMIC DNA]</scope>
    <source>
        <strain evidence="1 2">KACC 16221</strain>
    </source>
</reference>
<organism evidence="1 2">
    <name type="scientific">Pedobacter kyungheensis</name>
    <dbReference type="NCBI Taxonomy" id="1069985"/>
    <lineage>
        <taxon>Bacteria</taxon>
        <taxon>Pseudomonadati</taxon>
        <taxon>Bacteroidota</taxon>
        <taxon>Sphingobacteriia</taxon>
        <taxon>Sphingobacteriales</taxon>
        <taxon>Sphingobacteriaceae</taxon>
        <taxon>Pedobacter</taxon>
    </lineage>
</organism>
<keyword evidence="1" id="KW-0012">Acyltransferase</keyword>
<dbReference type="Proteomes" id="UP000031246">
    <property type="component" value="Unassembled WGS sequence"/>
</dbReference>
<keyword evidence="1" id="KW-0808">Transferase</keyword>
<dbReference type="Pfam" id="PF06841">
    <property type="entry name" value="Phage_T4_gp19"/>
    <property type="match status" value="1"/>
</dbReference>
<dbReference type="PANTHER" id="PTHR38009">
    <property type="entry name" value="CONSERVED HYPOTHETICAL PHAGE TAIL PROTEIN"/>
    <property type="match status" value="1"/>
</dbReference>
<dbReference type="PANTHER" id="PTHR38009:SF1">
    <property type="entry name" value="CONSERVED HYPOTHETICAL PHAGE TAIL PROTEIN"/>
    <property type="match status" value="1"/>
</dbReference>
<dbReference type="AlphaFoldDB" id="A0A0C1G6M0"/>
<evidence type="ECO:0000313" key="2">
    <source>
        <dbReference type="Proteomes" id="UP000031246"/>
    </source>
</evidence>
<evidence type="ECO:0000313" key="1">
    <source>
        <dbReference type="EMBL" id="KIA95769.1"/>
    </source>
</evidence>
<dbReference type="NCBIfam" id="TIGR02241">
    <property type="entry name" value="conserved hypothetical phage tail region protein"/>
    <property type="match status" value="1"/>
</dbReference>
<sequence>MQAVNPPVGFHFLLRIEGLFPQYEGLADIGFTDATGFETNISTEEYKEGGENRFAHKLPTAVTYSNLTLKRGLLIGSAAMKWFKESVEAFTFSPKDITLILLNDKHVPLQAWNFVNAYPVKWSVEGFNAQQNGLVIESIEFAHQYFRRIEVF</sequence>
<comment type="caution">
    <text evidence="1">The sequence shown here is derived from an EMBL/GenBank/DDBJ whole genome shotgun (WGS) entry which is preliminary data.</text>
</comment>
<dbReference type="GO" id="GO:0016746">
    <property type="term" value="F:acyltransferase activity"/>
    <property type="evidence" value="ECO:0007669"/>
    <property type="project" value="UniProtKB-KW"/>
</dbReference>
<keyword evidence="2" id="KW-1185">Reference proteome</keyword>
<dbReference type="RefSeq" id="WP_039472133.1">
    <property type="nucleotide sequence ID" value="NZ_JSYN01000004.1"/>
</dbReference>
<dbReference type="EMBL" id="JSYN01000004">
    <property type="protein sequence ID" value="KIA95769.1"/>
    <property type="molecule type" value="Genomic_DNA"/>
</dbReference>
<proteinExistence type="predicted"/>